<dbReference type="PIRSF" id="PIRSF038120">
    <property type="entry name" value="Ubiquitinyl_hydrolase_UCH37"/>
    <property type="match status" value="1"/>
</dbReference>
<evidence type="ECO:0000256" key="8">
    <source>
        <dbReference type="PIRSR" id="PIRSR038120-1"/>
    </source>
</evidence>
<keyword evidence="4 7" id="KW-0833">Ubl conjugation pathway</keyword>
<reference evidence="15" key="2">
    <citation type="submission" date="2013-12" db="EMBL/GenBank/DDBJ databases">
        <title>Evolution of pathogenesis and genome organization in the Tremellales.</title>
        <authorList>
            <person name="Cuomo C."/>
            <person name="Litvintseva A."/>
            <person name="Heitman J."/>
            <person name="Chen Y."/>
            <person name="Sun S."/>
            <person name="Springer D."/>
            <person name="Dromer F."/>
            <person name="Young S."/>
            <person name="Zeng Q."/>
            <person name="Chapman S."/>
            <person name="Gujja S."/>
            <person name="Saif S."/>
            <person name="Birren B."/>
        </authorList>
    </citation>
    <scope>NUCLEOTIDE SEQUENCE [LARGE SCALE GENOMIC DNA]</scope>
    <source>
        <strain evidence="15">BCC8398</strain>
    </source>
</reference>
<evidence type="ECO:0000256" key="6">
    <source>
        <dbReference type="ARBA" id="ARBA00022807"/>
    </source>
</evidence>
<evidence type="ECO:0000259" key="13">
    <source>
        <dbReference type="PROSITE" id="PS52048"/>
    </source>
</evidence>
<keyword evidence="3 7" id="KW-0645">Protease</keyword>
<comment type="similarity">
    <text evidence="2 7 10 11">Belongs to the peptidase C12 family.</text>
</comment>
<dbReference type="GO" id="GO:0016579">
    <property type="term" value="P:protein deubiquitination"/>
    <property type="evidence" value="ECO:0007669"/>
    <property type="project" value="InterPro"/>
</dbReference>
<dbReference type="GO" id="GO:0005737">
    <property type="term" value="C:cytoplasm"/>
    <property type="evidence" value="ECO:0007669"/>
    <property type="project" value="TreeGrafter"/>
</dbReference>
<dbReference type="Pfam" id="PF01088">
    <property type="entry name" value="Peptidase_C12"/>
    <property type="match status" value="1"/>
</dbReference>
<dbReference type="GO" id="GO:0006511">
    <property type="term" value="P:ubiquitin-dependent protein catabolic process"/>
    <property type="evidence" value="ECO:0007669"/>
    <property type="project" value="UniProtKB-UniRule"/>
</dbReference>
<dbReference type="EMBL" id="KV700122">
    <property type="protein sequence ID" value="OCF37530.1"/>
    <property type="molecule type" value="Genomic_DNA"/>
</dbReference>
<feature type="domain" description="UCH catalytic" evidence="13">
    <location>
        <begin position="7"/>
        <end position="241"/>
    </location>
</feature>
<dbReference type="AlphaFoldDB" id="A0A1B9H2N5"/>
<evidence type="ECO:0000313" key="14">
    <source>
        <dbReference type="EMBL" id="OCF37530.1"/>
    </source>
</evidence>
<evidence type="ECO:0000313" key="15">
    <source>
        <dbReference type="Proteomes" id="UP000092666"/>
    </source>
</evidence>
<dbReference type="SUPFAM" id="SSF54001">
    <property type="entry name" value="Cysteine proteinases"/>
    <property type="match status" value="1"/>
</dbReference>
<evidence type="ECO:0000256" key="10">
    <source>
        <dbReference type="PROSITE-ProRule" id="PRU01393"/>
    </source>
</evidence>
<dbReference type="GO" id="GO:0004843">
    <property type="term" value="F:cysteine-type deubiquitinase activity"/>
    <property type="evidence" value="ECO:0007669"/>
    <property type="project" value="UniProtKB-UniRule"/>
</dbReference>
<dbReference type="InterPro" id="IPR017390">
    <property type="entry name" value="Ubiquitinyl_hydrolase_UCH37"/>
</dbReference>
<dbReference type="PANTHER" id="PTHR10589">
    <property type="entry name" value="UBIQUITIN CARBOXYL-TERMINAL HYDROLASE"/>
    <property type="match status" value="1"/>
</dbReference>
<dbReference type="InterPro" id="IPR036959">
    <property type="entry name" value="Peptidase_C12_UCH_sf"/>
</dbReference>
<dbReference type="OrthoDB" id="1924260at2759"/>
<dbReference type="InterPro" id="IPR038765">
    <property type="entry name" value="Papain-like_cys_pep_sf"/>
</dbReference>
<feature type="active site" description="Nucleophile" evidence="8 10">
    <location>
        <position position="92"/>
    </location>
</feature>
<organism evidence="14 15">
    <name type="scientific">Kwoniella heveanensis BCC8398</name>
    <dbReference type="NCBI Taxonomy" id="1296120"/>
    <lineage>
        <taxon>Eukaryota</taxon>
        <taxon>Fungi</taxon>
        <taxon>Dikarya</taxon>
        <taxon>Basidiomycota</taxon>
        <taxon>Agaricomycotina</taxon>
        <taxon>Tremellomycetes</taxon>
        <taxon>Tremellales</taxon>
        <taxon>Cryptococcaceae</taxon>
        <taxon>Kwoniella</taxon>
    </lineage>
</organism>
<keyword evidence="5 7" id="KW-0378">Hydrolase</keyword>
<keyword evidence="15" id="KW-1185">Reference proteome</keyword>
<dbReference type="EC" id="3.4.19.12" evidence="7 11"/>
<proteinExistence type="inferred from homology"/>
<protein>
    <recommendedName>
        <fullName evidence="7 11">Ubiquitin carboxyl-terminal hydrolase</fullName>
        <ecNumber evidence="7 11">3.4.19.12</ecNumber>
    </recommendedName>
</protein>
<dbReference type="InterPro" id="IPR001578">
    <property type="entry name" value="Peptidase_C12_UCH"/>
</dbReference>
<dbReference type="PROSITE" id="PS52048">
    <property type="entry name" value="UCH_DOMAIN"/>
    <property type="match status" value="1"/>
</dbReference>
<evidence type="ECO:0000256" key="7">
    <source>
        <dbReference type="PIRNR" id="PIRNR038120"/>
    </source>
</evidence>
<evidence type="ECO:0000256" key="9">
    <source>
        <dbReference type="PIRSR" id="PIRSR038120-2"/>
    </source>
</evidence>
<evidence type="ECO:0000256" key="11">
    <source>
        <dbReference type="RuleBase" id="RU361215"/>
    </source>
</evidence>
<evidence type="ECO:0000256" key="3">
    <source>
        <dbReference type="ARBA" id="ARBA00022670"/>
    </source>
</evidence>
<gene>
    <name evidence="14" type="ORF">I316_00655</name>
</gene>
<dbReference type="Gene3D" id="3.40.532.10">
    <property type="entry name" value="Peptidase C12, ubiquitin carboxyl-terminal hydrolase"/>
    <property type="match status" value="1"/>
</dbReference>
<evidence type="ECO:0000256" key="4">
    <source>
        <dbReference type="ARBA" id="ARBA00022786"/>
    </source>
</evidence>
<feature type="active site" description="Proton donor" evidence="8 10">
    <location>
        <position position="177"/>
    </location>
</feature>
<name>A0A1B9H2N5_9TREE</name>
<comment type="catalytic activity">
    <reaction evidence="1 7 10 11">
        <text>Thiol-dependent hydrolysis of ester, thioester, amide, peptide and isopeptide bonds formed by the C-terminal Gly of ubiquitin (a 76-residue protein attached to proteins as an intracellular targeting signal).</text>
        <dbReference type="EC" id="3.4.19.12"/>
    </reaction>
</comment>
<reference evidence="14 15" key="1">
    <citation type="submission" date="2013-07" db="EMBL/GenBank/DDBJ databases">
        <title>The Genome Sequence of Cryptococcus heveanensis BCC8398.</title>
        <authorList>
            <consortium name="The Broad Institute Genome Sequencing Platform"/>
            <person name="Cuomo C."/>
            <person name="Litvintseva A."/>
            <person name="Chen Y."/>
            <person name="Heitman J."/>
            <person name="Sun S."/>
            <person name="Springer D."/>
            <person name="Dromer F."/>
            <person name="Young S.K."/>
            <person name="Zeng Q."/>
            <person name="Gargeya S."/>
            <person name="Fitzgerald M."/>
            <person name="Abouelleil A."/>
            <person name="Alvarado L."/>
            <person name="Berlin A.M."/>
            <person name="Chapman S.B."/>
            <person name="Dewar J."/>
            <person name="Goldberg J."/>
            <person name="Griggs A."/>
            <person name="Gujja S."/>
            <person name="Hansen M."/>
            <person name="Howarth C."/>
            <person name="Imamovic A."/>
            <person name="Larimer J."/>
            <person name="McCowan C."/>
            <person name="Murphy C."/>
            <person name="Pearson M."/>
            <person name="Priest M."/>
            <person name="Roberts A."/>
            <person name="Saif S."/>
            <person name="Shea T."/>
            <person name="Sykes S."/>
            <person name="Wortman J."/>
            <person name="Nusbaum C."/>
            <person name="Birren B."/>
        </authorList>
    </citation>
    <scope>NUCLEOTIDE SEQUENCE [LARGE SCALE GENOMIC DNA]</scope>
    <source>
        <strain evidence="14 15">BCC8398</strain>
    </source>
</reference>
<feature type="region of interest" description="Disordered" evidence="12">
    <location>
        <begin position="308"/>
        <end position="331"/>
    </location>
</feature>
<accession>A0A1B9H2N5</accession>
<evidence type="ECO:0000256" key="1">
    <source>
        <dbReference type="ARBA" id="ARBA00000707"/>
    </source>
</evidence>
<evidence type="ECO:0000256" key="12">
    <source>
        <dbReference type="SAM" id="MobiDB-lite"/>
    </source>
</evidence>
<dbReference type="PANTHER" id="PTHR10589:SF16">
    <property type="entry name" value="UBIQUITIN CARBOXYL-TERMINAL HYDROLASE ISOZYME L5"/>
    <property type="match status" value="1"/>
</dbReference>
<evidence type="ECO:0000256" key="5">
    <source>
        <dbReference type="ARBA" id="ARBA00022801"/>
    </source>
</evidence>
<evidence type="ECO:0000256" key="2">
    <source>
        <dbReference type="ARBA" id="ARBA00009326"/>
    </source>
</evidence>
<keyword evidence="6 7" id="KW-0788">Thiol protease</keyword>
<dbReference type="PRINTS" id="PR00707">
    <property type="entry name" value="UBCTHYDRLASE"/>
</dbReference>
<dbReference type="Proteomes" id="UP000092666">
    <property type="component" value="Unassembled WGS sequence"/>
</dbReference>
<feature type="compositionally biased region" description="Basic and acidic residues" evidence="12">
    <location>
        <begin position="309"/>
        <end position="331"/>
    </location>
</feature>
<dbReference type="STRING" id="1296120.A0A1B9H2N5"/>
<sequence length="331" mass="36784">MSEDPSGWSLTESDPQVFTQLLKDLGVQGLQVDDLYSLDPETLETLKPIHALIFLFKWVERSSSEPESSSGVEVDPLDTGVWFANQVINNSCGTVAALNAVMNIPHQPSEFEGETISLGSELGNLREFGAGMGSQDLGHLISSSPNIREVHNSFSKSSPFSMDPNAFPEREKEDAYHFVAYLPVNGILYELDGLRRNPIMHAPVDDSVEGGWLDVARETIEQRIGTYPPGSLMFNLLAIRSTALPRIRRQLADHTTKPEQVFVLEDLRDHELEKEKRGAMENTLRRNNLLPTVFALFKALGETGLAGKAVEDARAKGKERAQRRQARGEEE</sequence>
<feature type="site" description="Important for enzyme activity" evidence="9 10">
    <location>
        <position position="192"/>
    </location>
</feature>
<feature type="site" description="Transition state stabilizer" evidence="10">
    <location>
        <position position="86"/>
    </location>
</feature>